<evidence type="ECO:0000256" key="1">
    <source>
        <dbReference type="SAM" id="MobiDB-lite"/>
    </source>
</evidence>
<dbReference type="EMBL" id="VXIS01000136">
    <property type="protein sequence ID" value="KAA8902099.1"/>
    <property type="molecule type" value="Genomic_DNA"/>
</dbReference>
<protein>
    <submittedName>
        <fullName evidence="2">Uncharacterized protein</fullName>
    </submittedName>
</protein>
<accession>A0A5J5ET24</accession>
<comment type="caution">
    <text evidence="2">The sequence shown here is derived from an EMBL/GenBank/DDBJ whole genome shotgun (WGS) entry which is preliminary data.</text>
</comment>
<sequence length="320" mass="33244">METEIGLRSAPTTGGPTNMSRVLEGVTTVEDAGRQTRTFRHRAGKLIAVILTTVKAGAAAAEDMDDTNGNAPLRRRVVVAEPGILMPETTAAAGGSVTTTGMTVTTVEIQSLGAGAGLGRGIAAGAAIAVDLTPLPRTPGPRAHPHPPGPGLRTTLRDRALVHTLIGPPAGAVRALLPRHLERAAAETTETAAVAAAEPVRCLVLAEQGSATIVHLTDRMLIPGRSASVIGALAVGTRKGRPLPAPPSASDLFLQIGTRAAAASGTRTPTPRVKRFVMSPRHKQNLLREKLLREKIKQSHRNSDTNGATAEQEEGGRSKE</sequence>
<feature type="compositionally biased region" description="Basic and acidic residues" evidence="1">
    <location>
        <begin position="294"/>
        <end position="303"/>
    </location>
</feature>
<organism evidence="2 3">
    <name type="scientific">Sphaerosporella brunnea</name>
    <dbReference type="NCBI Taxonomy" id="1250544"/>
    <lineage>
        <taxon>Eukaryota</taxon>
        <taxon>Fungi</taxon>
        <taxon>Dikarya</taxon>
        <taxon>Ascomycota</taxon>
        <taxon>Pezizomycotina</taxon>
        <taxon>Pezizomycetes</taxon>
        <taxon>Pezizales</taxon>
        <taxon>Pyronemataceae</taxon>
        <taxon>Sphaerosporella</taxon>
    </lineage>
</organism>
<keyword evidence="3" id="KW-1185">Reference proteome</keyword>
<dbReference type="AlphaFoldDB" id="A0A5J5ET24"/>
<evidence type="ECO:0000313" key="3">
    <source>
        <dbReference type="Proteomes" id="UP000326924"/>
    </source>
</evidence>
<dbReference type="InParanoid" id="A0A5J5ET24"/>
<proteinExistence type="predicted"/>
<gene>
    <name evidence="2" type="ORF">FN846DRAFT_955944</name>
</gene>
<reference evidence="2 3" key="1">
    <citation type="submission" date="2019-09" db="EMBL/GenBank/DDBJ databases">
        <title>Draft genome of the ectomycorrhizal ascomycete Sphaerosporella brunnea.</title>
        <authorList>
            <consortium name="DOE Joint Genome Institute"/>
            <person name="Benucci G.M."/>
            <person name="Marozzi G."/>
            <person name="Antonielli L."/>
            <person name="Sanchez S."/>
            <person name="Marco P."/>
            <person name="Wang X."/>
            <person name="Falini L.B."/>
            <person name="Barry K."/>
            <person name="Haridas S."/>
            <person name="Lipzen A."/>
            <person name="Labutti K."/>
            <person name="Grigoriev I.V."/>
            <person name="Murat C."/>
            <person name="Martin F."/>
            <person name="Albertini E."/>
            <person name="Donnini D."/>
            <person name="Bonito G."/>
        </authorList>
    </citation>
    <scope>NUCLEOTIDE SEQUENCE [LARGE SCALE GENOMIC DNA]</scope>
    <source>
        <strain evidence="2 3">Sb_GMNB300</strain>
    </source>
</reference>
<dbReference type="Proteomes" id="UP000326924">
    <property type="component" value="Unassembled WGS sequence"/>
</dbReference>
<feature type="region of interest" description="Disordered" evidence="1">
    <location>
        <begin position="1"/>
        <end position="20"/>
    </location>
</feature>
<name>A0A5J5ET24_9PEZI</name>
<feature type="compositionally biased region" description="Polar residues" evidence="1">
    <location>
        <begin position="10"/>
        <end position="20"/>
    </location>
</feature>
<evidence type="ECO:0000313" key="2">
    <source>
        <dbReference type="EMBL" id="KAA8902099.1"/>
    </source>
</evidence>
<feature type="region of interest" description="Disordered" evidence="1">
    <location>
        <begin position="294"/>
        <end position="320"/>
    </location>
</feature>